<name>A0A0K2JG68_SPIKU</name>
<dbReference type="KEGG" id="skn:SKUN_00314"/>
<organism evidence="1 2">
    <name type="scientific">Spiroplasma kunkelii CR2-3x</name>
    <dbReference type="NCBI Taxonomy" id="273035"/>
    <lineage>
        <taxon>Bacteria</taxon>
        <taxon>Bacillati</taxon>
        <taxon>Mycoplasmatota</taxon>
        <taxon>Mollicutes</taxon>
        <taxon>Entomoplasmatales</taxon>
        <taxon>Spiroplasmataceae</taxon>
        <taxon>Spiroplasma</taxon>
    </lineage>
</organism>
<proteinExistence type="predicted"/>
<dbReference type="GO" id="GO:0003676">
    <property type="term" value="F:nucleic acid binding"/>
    <property type="evidence" value="ECO:0007669"/>
    <property type="project" value="InterPro"/>
</dbReference>
<accession>A0A0K2JG68</accession>
<dbReference type="Gene3D" id="3.30.420.10">
    <property type="entry name" value="Ribonuclease H-like superfamily/Ribonuclease H"/>
    <property type="match status" value="1"/>
</dbReference>
<gene>
    <name evidence="1" type="ORF">SKUN_00314</name>
</gene>
<keyword evidence="2" id="KW-1185">Reference proteome</keyword>
<dbReference type="SUPFAM" id="SSF53098">
    <property type="entry name" value="Ribonuclease H-like"/>
    <property type="match status" value="1"/>
</dbReference>
<reference evidence="1 2" key="1">
    <citation type="journal article" date="2015" name="Genome Announc.">
        <title>Complete Genome Sequence of Spiroplasma kunkelii Strain CR2-3x, Causal Agent of Corn Stunt Disease in Zea mays L.</title>
        <authorList>
            <person name="Davis R.E."/>
            <person name="Shao J."/>
            <person name="Dally E.L."/>
            <person name="Zhao Y."/>
            <person name="Gasparich G.E."/>
            <person name="Gaynor B.J."/>
            <person name="Athey J.C."/>
            <person name="Harrison N.A."/>
            <person name="Donofrio N."/>
        </authorList>
    </citation>
    <scope>NUCLEOTIDE SEQUENCE [LARGE SCALE GENOMIC DNA]</scope>
    <source>
        <strain evidence="1 2">CR2-3x</strain>
    </source>
</reference>
<dbReference type="InterPro" id="IPR012337">
    <property type="entry name" value="RNaseH-like_sf"/>
</dbReference>
<protein>
    <submittedName>
        <fullName evidence="1">Spiroplasmavirus-related protein</fullName>
    </submittedName>
</protein>
<dbReference type="EMBL" id="CP010899">
    <property type="protein sequence ID" value="ALA97231.1"/>
    <property type="molecule type" value="Genomic_DNA"/>
</dbReference>
<dbReference type="Proteomes" id="UP000062963">
    <property type="component" value="Chromosome"/>
</dbReference>
<evidence type="ECO:0000313" key="2">
    <source>
        <dbReference type="Proteomes" id="UP000062963"/>
    </source>
</evidence>
<sequence length="71" mass="8170">MFIILLMKKTKLALGYVYDKLSIDNVIAAVKKAISDFKNIFGVKITWIRTDNGSEFINNYQNNQKISVKKN</sequence>
<dbReference type="AlphaFoldDB" id="A0A0K2JG68"/>
<dbReference type="InterPro" id="IPR036397">
    <property type="entry name" value="RNaseH_sf"/>
</dbReference>
<evidence type="ECO:0000313" key="1">
    <source>
        <dbReference type="EMBL" id="ALA97231.1"/>
    </source>
</evidence>